<evidence type="ECO:0000313" key="2">
    <source>
        <dbReference type="Proteomes" id="UP001175228"/>
    </source>
</evidence>
<dbReference type="Proteomes" id="UP001175228">
    <property type="component" value="Unassembled WGS sequence"/>
</dbReference>
<proteinExistence type="predicted"/>
<protein>
    <submittedName>
        <fullName evidence="1">Uncharacterized protein</fullName>
    </submittedName>
</protein>
<organism evidence="1 2">
    <name type="scientific">Armillaria luteobubalina</name>
    <dbReference type="NCBI Taxonomy" id="153913"/>
    <lineage>
        <taxon>Eukaryota</taxon>
        <taxon>Fungi</taxon>
        <taxon>Dikarya</taxon>
        <taxon>Basidiomycota</taxon>
        <taxon>Agaricomycotina</taxon>
        <taxon>Agaricomycetes</taxon>
        <taxon>Agaricomycetidae</taxon>
        <taxon>Agaricales</taxon>
        <taxon>Marasmiineae</taxon>
        <taxon>Physalacriaceae</taxon>
        <taxon>Armillaria</taxon>
    </lineage>
</organism>
<keyword evidence="2" id="KW-1185">Reference proteome</keyword>
<accession>A0AA39Q1N6</accession>
<evidence type="ECO:0000313" key="1">
    <source>
        <dbReference type="EMBL" id="KAK0493731.1"/>
    </source>
</evidence>
<dbReference type="EMBL" id="JAUEPU010000023">
    <property type="protein sequence ID" value="KAK0493731.1"/>
    <property type="molecule type" value="Genomic_DNA"/>
</dbReference>
<name>A0AA39Q1N6_9AGAR</name>
<comment type="caution">
    <text evidence="1">The sequence shown here is derived from an EMBL/GenBank/DDBJ whole genome shotgun (WGS) entry which is preliminary data.</text>
</comment>
<sequence length="384" mass="43543">MSTLQLQKTSKGSAGGYIAAKNSSLVWSLPVLCQQFLLTPLDPEKWFALCSLTSDQDTEILEFGIAIGRSLKLLADDGWSRGGPPKDNIDFFVPVHGSSKSASQLDILVLVKVMDIAAGFLRLPTRSHYPSFKTAIKLEANNMGYLKRLDDWPNKLDDLRIALQIDVCLLASHWKHESTKNWLKALSVLDGVSFHMRLLCYHNGVEEMSVWQRFITNKFPHPDIQRIMADDEMFKKLKQDLPRWKQAFVNAVAILPLVLILGKGMGRMLNTSQALRVGGRLSSLGKPELIQRVKEMLWRCIVCIAWGSWMSEIGLKRFLDDVASLVEENEEHEGRWFTQAIAFAQESPIPGLEVKVGIDINRWLMSMEDRWIQQPRSQVMQLAP</sequence>
<dbReference type="AlphaFoldDB" id="A0AA39Q1N6"/>
<gene>
    <name evidence="1" type="ORF">EDD18DRAFT_1356181</name>
</gene>
<reference evidence="1" key="1">
    <citation type="submission" date="2023-06" db="EMBL/GenBank/DDBJ databases">
        <authorList>
            <consortium name="Lawrence Berkeley National Laboratory"/>
            <person name="Ahrendt S."/>
            <person name="Sahu N."/>
            <person name="Indic B."/>
            <person name="Wong-Bajracharya J."/>
            <person name="Merenyi Z."/>
            <person name="Ke H.-M."/>
            <person name="Monk M."/>
            <person name="Kocsube S."/>
            <person name="Drula E."/>
            <person name="Lipzen A."/>
            <person name="Balint B."/>
            <person name="Henrissat B."/>
            <person name="Andreopoulos B."/>
            <person name="Martin F.M."/>
            <person name="Harder C.B."/>
            <person name="Rigling D."/>
            <person name="Ford K.L."/>
            <person name="Foster G.D."/>
            <person name="Pangilinan J."/>
            <person name="Papanicolaou A."/>
            <person name="Barry K."/>
            <person name="LaButti K."/>
            <person name="Viragh M."/>
            <person name="Koriabine M."/>
            <person name="Yan M."/>
            <person name="Riley R."/>
            <person name="Champramary S."/>
            <person name="Plett K.L."/>
            <person name="Tsai I.J."/>
            <person name="Slot J."/>
            <person name="Sipos G."/>
            <person name="Plett J."/>
            <person name="Nagy L.G."/>
            <person name="Grigoriev I.V."/>
        </authorList>
    </citation>
    <scope>NUCLEOTIDE SEQUENCE</scope>
    <source>
        <strain evidence="1">HWK02</strain>
    </source>
</reference>